<gene>
    <name evidence="2" type="ORF">LIP_1496</name>
</gene>
<proteinExistence type="predicted"/>
<dbReference type="InterPro" id="IPR051465">
    <property type="entry name" value="Cell_Envelope_Struct_Comp"/>
</dbReference>
<reference evidence="3" key="1">
    <citation type="submission" date="2015-07" db="EMBL/GenBank/DDBJ databases">
        <title>Complete genome sequence and phylogenetic analysis of Limnochorda pilosa.</title>
        <authorList>
            <person name="Watanabe M."/>
            <person name="Kojima H."/>
            <person name="Fukui M."/>
        </authorList>
    </citation>
    <scope>NUCLEOTIDE SEQUENCE [LARGE SCALE GENOMIC DNA]</scope>
    <source>
        <strain evidence="3">HC45</strain>
    </source>
</reference>
<dbReference type="KEGG" id="lpil:LIP_1496"/>
<sequence length="406" mass="44654">MRRFRVMVLLLAVAALLVGGLRPLTLPGEAKEELSDVEGHWAEREIRDLADQRVITGYPDGSFKAERPITRAEFATVLARAYELPPAEQAPSFRDMKDHWARDAVSKLTVAGIIKGYPDGTFRPSEKITRAEMVAMVQRAVDRLHDLTADLPNRSGWQATFRDVPADHWAFNAAETAHQEGILPPYVRDRFEPSQAATRAETAYMVARSLKLEVLDGTLTQADAESQSLVLKTEKGTRSLILPSDARLVQAGRLADAGSLTTEVPVRVVADAYGRARIVEAEAPSPAARVTDEAKDLARQILTKEQLSALVAGDWGRAGQELRLSLYDLMVERGATPFEAEAILQEDWSSLTGLGKDRLSTALSDYLQLPAELTRALLDGDWGRAQELAQSEAAGQILERYLFPEG</sequence>
<dbReference type="PANTHER" id="PTHR43308">
    <property type="entry name" value="OUTER MEMBRANE PROTEIN ALPHA-RELATED"/>
    <property type="match status" value="1"/>
</dbReference>
<organism evidence="2 3">
    <name type="scientific">Limnochorda pilosa</name>
    <dbReference type="NCBI Taxonomy" id="1555112"/>
    <lineage>
        <taxon>Bacteria</taxon>
        <taxon>Bacillati</taxon>
        <taxon>Bacillota</taxon>
        <taxon>Limnochordia</taxon>
        <taxon>Limnochordales</taxon>
        <taxon>Limnochordaceae</taxon>
        <taxon>Limnochorda</taxon>
    </lineage>
</organism>
<keyword evidence="3" id="KW-1185">Reference proteome</keyword>
<dbReference type="Pfam" id="PF00395">
    <property type="entry name" value="SLH"/>
    <property type="match status" value="3"/>
</dbReference>
<feature type="domain" description="SLH" evidence="1">
    <location>
        <begin position="88"/>
        <end position="151"/>
    </location>
</feature>
<name>A0A0K2SKH6_LIMPI</name>
<dbReference type="PANTHER" id="PTHR43308:SF5">
    <property type="entry name" value="S-LAYER PROTEIN _ PEPTIDOGLYCAN ENDO-BETA-N-ACETYLGLUCOSAMINIDASE"/>
    <property type="match status" value="1"/>
</dbReference>
<dbReference type="PROSITE" id="PS51272">
    <property type="entry name" value="SLH"/>
    <property type="match status" value="3"/>
</dbReference>
<dbReference type="AlphaFoldDB" id="A0A0K2SKH6"/>
<dbReference type="OrthoDB" id="174569at2"/>
<evidence type="ECO:0000259" key="1">
    <source>
        <dbReference type="PROSITE" id="PS51272"/>
    </source>
</evidence>
<reference evidence="3" key="2">
    <citation type="journal article" date="2016" name="Int. J. Syst. Evol. Microbiol.">
        <title>Complete genome sequence and cell structure of Limnochorda pilosa, a Gram-negative spore-former within the phylum Firmicutes.</title>
        <authorList>
            <person name="Watanabe M."/>
            <person name="Kojima H."/>
            <person name="Fukui M."/>
        </authorList>
    </citation>
    <scope>NUCLEOTIDE SEQUENCE [LARGE SCALE GENOMIC DNA]</scope>
    <source>
        <strain evidence="3">HC45</strain>
    </source>
</reference>
<feature type="domain" description="SLH" evidence="1">
    <location>
        <begin position="157"/>
        <end position="220"/>
    </location>
</feature>
<evidence type="ECO:0000313" key="2">
    <source>
        <dbReference type="EMBL" id="BAS27344.1"/>
    </source>
</evidence>
<protein>
    <recommendedName>
        <fullName evidence="1">SLH domain-containing protein</fullName>
    </recommendedName>
</protein>
<accession>A0A0K2SKH6</accession>
<dbReference type="EMBL" id="AP014924">
    <property type="protein sequence ID" value="BAS27344.1"/>
    <property type="molecule type" value="Genomic_DNA"/>
</dbReference>
<dbReference type="STRING" id="1555112.LIP_1496"/>
<dbReference type="InterPro" id="IPR001119">
    <property type="entry name" value="SLH_dom"/>
</dbReference>
<dbReference type="Proteomes" id="UP000065807">
    <property type="component" value="Chromosome"/>
</dbReference>
<evidence type="ECO:0000313" key="3">
    <source>
        <dbReference type="Proteomes" id="UP000065807"/>
    </source>
</evidence>
<feature type="domain" description="SLH" evidence="1">
    <location>
        <begin position="29"/>
        <end position="87"/>
    </location>
</feature>
<dbReference type="RefSeq" id="WP_144440376.1">
    <property type="nucleotide sequence ID" value="NZ_AP014924.1"/>
</dbReference>